<name>A0A5N6JYN9_MONLA</name>
<keyword evidence="3" id="KW-1185">Reference proteome</keyword>
<feature type="compositionally biased region" description="Low complexity" evidence="1">
    <location>
        <begin position="1"/>
        <end position="33"/>
    </location>
</feature>
<dbReference type="AlphaFoldDB" id="A0A5N6JYN9"/>
<gene>
    <name evidence="2" type="ORF">EYC80_009709</name>
</gene>
<comment type="caution">
    <text evidence="2">The sequence shown here is derived from an EMBL/GenBank/DDBJ whole genome shotgun (WGS) entry which is preliminary data.</text>
</comment>
<proteinExistence type="predicted"/>
<dbReference type="Proteomes" id="UP000326757">
    <property type="component" value="Unassembled WGS sequence"/>
</dbReference>
<evidence type="ECO:0000256" key="1">
    <source>
        <dbReference type="SAM" id="MobiDB-lite"/>
    </source>
</evidence>
<feature type="compositionally biased region" description="Basic and acidic residues" evidence="1">
    <location>
        <begin position="121"/>
        <end position="135"/>
    </location>
</feature>
<dbReference type="OrthoDB" id="5294241at2759"/>
<protein>
    <submittedName>
        <fullName evidence="2">Uncharacterized protein</fullName>
    </submittedName>
</protein>
<evidence type="ECO:0000313" key="3">
    <source>
        <dbReference type="Proteomes" id="UP000326757"/>
    </source>
</evidence>
<reference evidence="2 3" key="1">
    <citation type="submission" date="2019-06" db="EMBL/GenBank/DDBJ databases">
        <title>Genome Sequence of the Brown Rot Fungal Pathogen Monilinia laxa.</title>
        <authorList>
            <person name="De Miccolis Angelini R.M."/>
            <person name="Landi L."/>
            <person name="Abate D."/>
            <person name="Pollastro S."/>
            <person name="Romanazzi G."/>
            <person name="Faretra F."/>
        </authorList>
    </citation>
    <scope>NUCLEOTIDE SEQUENCE [LARGE SCALE GENOMIC DNA]</scope>
    <source>
        <strain evidence="2 3">Mlax316</strain>
    </source>
</reference>
<accession>A0A5N6JYN9</accession>
<evidence type="ECO:0000313" key="2">
    <source>
        <dbReference type="EMBL" id="KAB8294283.1"/>
    </source>
</evidence>
<feature type="region of interest" description="Disordered" evidence="1">
    <location>
        <begin position="1"/>
        <end position="64"/>
    </location>
</feature>
<organism evidence="2 3">
    <name type="scientific">Monilinia laxa</name>
    <name type="common">Brown rot fungus</name>
    <name type="synonym">Sclerotinia laxa</name>
    <dbReference type="NCBI Taxonomy" id="61186"/>
    <lineage>
        <taxon>Eukaryota</taxon>
        <taxon>Fungi</taxon>
        <taxon>Dikarya</taxon>
        <taxon>Ascomycota</taxon>
        <taxon>Pezizomycotina</taxon>
        <taxon>Leotiomycetes</taxon>
        <taxon>Helotiales</taxon>
        <taxon>Sclerotiniaceae</taxon>
        <taxon>Monilinia</taxon>
    </lineage>
</organism>
<feature type="compositionally biased region" description="Polar residues" evidence="1">
    <location>
        <begin position="41"/>
        <end position="64"/>
    </location>
</feature>
<feature type="compositionally biased region" description="Basic residues" evidence="1">
    <location>
        <begin position="136"/>
        <end position="149"/>
    </location>
</feature>
<feature type="region of interest" description="Disordered" evidence="1">
    <location>
        <begin position="121"/>
        <end position="161"/>
    </location>
</feature>
<dbReference type="EMBL" id="VIGI01000011">
    <property type="protein sequence ID" value="KAB8294283.1"/>
    <property type="molecule type" value="Genomic_DNA"/>
</dbReference>
<sequence length="180" mass="19554">MYFSYTPSPPSTSYSTSAMEIPSSSSSRPQSPSCAYPSWPRRSSMNSESSLDALASQNTYTSSAFSDEELSCGLYTSVFEEEDCSPLATPNVRSPSGSMCEPQYVVVDNAALMRELIAQHAAEKAKKREKAAAEKSKKRHGNSSRKSRHSSGANSSKHMTPIAEVGSFGSYNVILYPPNR</sequence>